<feature type="signal peptide" evidence="2">
    <location>
        <begin position="1"/>
        <end position="23"/>
    </location>
</feature>
<keyword evidence="1" id="KW-0812">Transmembrane</keyword>
<organism evidence="3 4">
    <name type="scientific">Heliocybe sulcata</name>
    <dbReference type="NCBI Taxonomy" id="5364"/>
    <lineage>
        <taxon>Eukaryota</taxon>
        <taxon>Fungi</taxon>
        <taxon>Dikarya</taxon>
        <taxon>Basidiomycota</taxon>
        <taxon>Agaricomycotina</taxon>
        <taxon>Agaricomycetes</taxon>
        <taxon>Gloeophyllales</taxon>
        <taxon>Gloeophyllaceae</taxon>
        <taxon>Heliocybe</taxon>
    </lineage>
</organism>
<evidence type="ECO:0000256" key="1">
    <source>
        <dbReference type="SAM" id="Phobius"/>
    </source>
</evidence>
<keyword evidence="2" id="KW-0732">Signal</keyword>
<evidence type="ECO:0000256" key="2">
    <source>
        <dbReference type="SAM" id="SignalP"/>
    </source>
</evidence>
<gene>
    <name evidence="3" type="ORF">OE88DRAFT_1733231</name>
</gene>
<proteinExistence type="predicted"/>
<keyword evidence="4" id="KW-1185">Reference proteome</keyword>
<dbReference type="AlphaFoldDB" id="A0A5C3NB93"/>
<feature type="chain" id="PRO_5022959017" evidence="2">
    <location>
        <begin position="24"/>
        <end position="541"/>
    </location>
</feature>
<keyword evidence="1" id="KW-0472">Membrane</keyword>
<reference evidence="3 4" key="1">
    <citation type="journal article" date="2019" name="Nat. Ecol. Evol.">
        <title>Megaphylogeny resolves global patterns of mushroom evolution.</title>
        <authorList>
            <person name="Varga T."/>
            <person name="Krizsan K."/>
            <person name="Foldi C."/>
            <person name="Dima B."/>
            <person name="Sanchez-Garcia M."/>
            <person name="Sanchez-Ramirez S."/>
            <person name="Szollosi G.J."/>
            <person name="Szarkandi J.G."/>
            <person name="Papp V."/>
            <person name="Albert L."/>
            <person name="Andreopoulos W."/>
            <person name="Angelini C."/>
            <person name="Antonin V."/>
            <person name="Barry K.W."/>
            <person name="Bougher N.L."/>
            <person name="Buchanan P."/>
            <person name="Buyck B."/>
            <person name="Bense V."/>
            <person name="Catcheside P."/>
            <person name="Chovatia M."/>
            <person name="Cooper J."/>
            <person name="Damon W."/>
            <person name="Desjardin D."/>
            <person name="Finy P."/>
            <person name="Geml J."/>
            <person name="Haridas S."/>
            <person name="Hughes K."/>
            <person name="Justo A."/>
            <person name="Karasinski D."/>
            <person name="Kautmanova I."/>
            <person name="Kiss B."/>
            <person name="Kocsube S."/>
            <person name="Kotiranta H."/>
            <person name="LaButti K.M."/>
            <person name="Lechner B.E."/>
            <person name="Liimatainen K."/>
            <person name="Lipzen A."/>
            <person name="Lukacs Z."/>
            <person name="Mihaltcheva S."/>
            <person name="Morgado L.N."/>
            <person name="Niskanen T."/>
            <person name="Noordeloos M.E."/>
            <person name="Ohm R.A."/>
            <person name="Ortiz-Santana B."/>
            <person name="Ovrebo C."/>
            <person name="Racz N."/>
            <person name="Riley R."/>
            <person name="Savchenko A."/>
            <person name="Shiryaev A."/>
            <person name="Soop K."/>
            <person name="Spirin V."/>
            <person name="Szebenyi C."/>
            <person name="Tomsovsky M."/>
            <person name="Tulloss R.E."/>
            <person name="Uehling J."/>
            <person name="Grigoriev I.V."/>
            <person name="Vagvolgyi C."/>
            <person name="Papp T."/>
            <person name="Martin F.M."/>
            <person name="Miettinen O."/>
            <person name="Hibbett D.S."/>
            <person name="Nagy L.G."/>
        </authorList>
    </citation>
    <scope>NUCLEOTIDE SEQUENCE [LARGE SCALE GENOMIC DNA]</scope>
    <source>
        <strain evidence="3 4">OMC1185</strain>
    </source>
</reference>
<dbReference type="OrthoDB" id="3253026at2759"/>
<sequence>MARPAGMILLFLYLGWLVCRALAIPINTSLICVRTSALDVLLFLLENYISHAGTTLARPGAQWYDTMLWKVVVVFVPFASLRYTIELITGKILSWGKKDDLHAALSREALMVVARSGNWEPRVGDRFYVKVPSNLRSDDSTSSQDCPSAALAVLPCRGIDGQYRAIHGNMQLPPGYCWSELRSADKDLLRTYERNPQIHLSKSSSWLQTSVSIAQLIFSTVTLYRTRGSQINRYGFAAFGLSVFPYTLMSFVNLFGSIILGDYPYMYVLRTEVLKEAGRREGAVFDGCIGYLKPDEEGEGSPSVDIHPARLLALAESRPSTEGTQVTESPSRILVVTVGEKEWRFKLKSSSESAQYRFEVQPITNNSYFRSSPSTVRIELTSMLRLIWSYAKQASSLCATLCLSVLSQRKNNPDKPIIQAHEHAHVSRGDSASRIFAVSFEVILVVVASFLPYVFIYLMTGFSKQSSTPAQQGWLMAWICVGQFFGATVVSINRAAFTRARIWYKVFLIWVVVISIVTSVGGYVQVISMYLEFGSCSLPPS</sequence>
<evidence type="ECO:0000313" key="4">
    <source>
        <dbReference type="Proteomes" id="UP000305948"/>
    </source>
</evidence>
<dbReference type="EMBL" id="ML213507">
    <property type="protein sequence ID" value="TFK53268.1"/>
    <property type="molecule type" value="Genomic_DNA"/>
</dbReference>
<feature type="transmembrane region" description="Helical" evidence="1">
    <location>
        <begin position="475"/>
        <end position="495"/>
    </location>
</feature>
<name>A0A5C3NB93_9AGAM</name>
<feature type="transmembrane region" description="Helical" evidence="1">
    <location>
        <begin position="236"/>
        <end position="260"/>
    </location>
</feature>
<keyword evidence="1" id="KW-1133">Transmembrane helix</keyword>
<protein>
    <submittedName>
        <fullName evidence="3">Uncharacterized protein</fullName>
    </submittedName>
</protein>
<feature type="transmembrane region" description="Helical" evidence="1">
    <location>
        <begin position="435"/>
        <end position="455"/>
    </location>
</feature>
<accession>A0A5C3NB93</accession>
<dbReference type="Proteomes" id="UP000305948">
    <property type="component" value="Unassembled WGS sequence"/>
</dbReference>
<feature type="transmembrane region" description="Helical" evidence="1">
    <location>
        <begin position="507"/>
        <end position="531"/>
    </location>
</feature>
<evidence type="ECO:0000313" key="3">
    <source>
        <dbReference type="EMBL" id="TFK53268.1"/>
    </source>
</evidence>